<dbReference type="Proteomes" id="UP000219374">
    <property type="component" value="Unassembled WGS sequence"/>
</dbReference>
<dbReference type="AlphaFoldDB" id="A0A286DB50"/>
<dbReference type="InterPro" id="IPR026353">
    <property type="entry name" value="Hypoxan-DNA_Glyclase"/>
</dbReference>
<dbReference type="Gene3D" id="3.40.470.10">
    <property type="entry name" value="Uracil-DNA glycosylase-like domain"/>
    <property type="match status" value="1"/>
</dbReference>
<sequence>MSNLLLGLPPHIAADCRVLVLGSMPGDASLSVQQYYAHPRNRFWPLLAQICRFDPALAYPQRLAALQAAGFGLWDVIGQCRRAGSLDSAIVRGSEVINPIGARLPALPRLRAIALNGGKAAQAFARHLQPQLPADALAGIDVFALPSTSPANAGFSLERLWQHWRVLADY</sequence>
<keyword evidence="3" id="KW-1185">Reference proteome</keyword>
<dbReference type="NCBIfam" id="TIGR04274">
    <property type="entry name" value="hypoxanDNAglyco"/>
    <property type="match status" value="1"/>
</dbReference>
<dbReference type="RefSeq" id="WP_097122868.1">
    <property type="nucleotide sequence ID" value="NZ_OCND01000008.1"/>
</dbReference>
<dbReference type="Pfam" id="PF03167">
    <property type="entry name" value="UDG"/>
    <property type="match status" value="1"/>
</dbReference>
<dbReference type="SMART" id="SM00986">
    <property type="entry name" value="UDG"/>
    <property type="match status" value="1"/>
</dbReference>
<dbReference type="EMBL" id="OCND01000008">
    <property type="protein sequence ID" value="SOD55863.1"/>
    <property type="molecule type" value="Genomic_DNA"/>
</dbReference>
<evidence type="ECO:0000259" key="1">
    <source>
        <dbReference type="SMART" id="SM00986"/>
    </source>
</evidence>
<protein>
    <submittedName>
        <fullName evidence="2">G/U mismatch-specific uracil-DNA glycosylase</fullName>
    </submittedName>
</protein>
<dbReference type="OrthoDB" id="9799921at2"/>
<feature type="domain" description="Uracil-DNA glycosylase-like" evidence="1">
    <location>
        <begin position="9"/>
        <end position="168"/>
    </location>
</feature>
<dbReference type="CDD" id="cd10032">
    <property type="entry name" value="UDG-F6_HDG"/>
    <property type="match status" value="1"/>
</dbReference>
<evidence type="ECO:0000313" key="2">
    <source>
        <dbReference type="EMBL" id="SOD55863.1"/>
    </source>
</evidence>
<gene>
    <name evidence="2" type="ORF">SAMN06296416_10853</name>
</gene>
<evidence type="ECO:0000313" key="3">
    <source>
        <dbReference type="Proteomes" id="UP000219374"/>
    </source>
</evidence>
<dbReference type="SUPFAM" id="SSF52141">
    <property type="entry name" value="Uracil-DNA glycosylase-like"/>
    <property type="match status" value="1"/>
</dbReference>
<proteinExistence type="predicted"/>
<reference evidence="2 3" key="1">
    <citation type="submission" date="2017-09" db="EMBL/GenBank/DDBJ databases">
        <authorList>
            <person name="Ehlers B."/>
            <person name="Leendertz F.H."/>
        </authorList>
    </citation>
    <scope>NUCLEOTIDE SEQUENCE [LARGE SCALE GENOMIC DNA]</scope>
    <source>
        <strain evidence="2 3">CGMCC 1.10978</strain>
    </source>
</reference>
<name>A0A286DB50_9GAMM</name>
<dbReference type="InterPro" id="IPR005122">
    <property type="entry name" value="Uracil-DNA_glycosylase-like"/>
</dbReference>
<dbReference type="InterPro" id="IPR036895">
    <property type="entry name" value="Uracil-DNA_glycosylase-like_sf"/>
</dbReference>
<accession>A0A286DB50</accession>
<organism evidence="2 3">
    <name type="scientific">Pseudoxanthomonas wuyuanensis</name>
    <dbReference type="NCBI Taxonomy" id="1073196"/>
    <lineage>
        <taxon>Bacteria</taxon>
        <taxon>Pseudomonadati</taxon>
        <taxon>Pseudomonadota</taxon>
        <taxon>Gammaproteobacteria</taxon>
        <taxon>Lysobacterales</taxon>
        <taxon>Lysobacteraceae</taxon>
        <taxon>Pseudoxanthomonas</taxon>
    </lineage>
</organism>
<dbReference type="SMART" id="SM00987">
    <property type="entry name" value="UreE_C"/>
    <property type="match status" value="1"/>
</dbReference>